<dbReference type="GO" id="GO:0006281">
    <property type="term" value="P:DNA repair"/>
    <property type="evidence" value="ECO:0007669"/>
    <property type="project" value="InterPro"/>
</dbReference>
<dbReference type="Gene3D" id="1.10.150.280">
    <property type="entry name" value="AF1531-like domain"/>
    <property type="match status" value="2"/>
</dbReference>
<dbReference type="AlphaFoldDB" id="A0A1M5D0I9"/>
<organism evidence="3 4">
    <name type="scientific">Flavobacterium fontis</name>
    <dbReference type="NCBI Taxonomy" id="1124188"/>
    <lineage>
        <taxon>Bacteria</taxon>
        <taxon>Pseudomonadati</taxon>
        <taxon>Bacteroidota</taxon>
        <taxon>Flavobacteriia</taxon>
        <taxon>Flavobacteriales</taxon>
        <taxon>Flavobacteriaceae</taxon>
        <taxon>Flavobacterium</taxon>
    </lineage>
</organism>
<feature type="domain" description="Helix-hairpin-helix DNA-binding motif class 1" evidence="2">
    <location>
        <begin position="199"/>
        <end position="218"/>
    </location>
</feature>
<dbReference type="InterPro" id="IPR051675">
    <property type="entry name" value="Endo/Exo/Phosphatase_dom_1"/>
</dbReference>
<accession>A0A1M5D0I9</accession>
<dbReference type="Proteomes" id="UP000184147">
    <property type="component" value="Unassembled WGS sequence"/>
</dbReference>
<evidence type="ECO:0000313" key="3">
    <source>
        <dbReference type="EMBL" id="SHF60516.1"/>
    </source>
</evidence>
<evidence type="ECO:0000259" key="2">
    <source>
        <dbReference type="SMART" id="SM00278"/>
    </source>
</evidence>
<protein>
    <submittedName>
        <fullName evidence="3">DNA uptake protein ComE</fullName>
    </submittedName>
</protein>
<dbReference type="InterPro" id="IPR003583">
    <property type="entry name" value="Hlx-hairpin-Hlx_DNA-bd_motif"/>
</dbReference>
<feature type="domain" description="Helix-hairpin-helix DNA-binding motif class 1" evidence="2">
    <location>
        <begin position="267"/>
        <end position="286"/>
    </location>
</feature>
<feature type="domain" description="Helix-hairpin-helix DNA-binding motif class 1" evidence="2">
    <location>
        <begin position="169"/>
        <end position="188"/>
    </location>
</feature>
<gene>
    <name evidence="3" type="ORF">SAMN05444377_11376</name>
</gene>
<dbReference type="EMBL" id="FQVQ01000013">
    <property type="protein sequence ID" value="SHF60516.1"/>
    <property type="molecule type" value="Genomic_DNA"/>
</dbReference>
<dbReference type="PANTHER" id="PTHR21180">
    <property type="entry name" value="ENDONUCLEASE/EXONUCLEASE/PHOSPHATASE FAMILY DOMAIN-CONTAINING PROTEIN 1"/>
    <property type="match status" value="1"/>
</dbReference>
<keyword evidence="1" id="KW-1133">Transmembrane helix</keyword>
<feature type="transmembrane region" description="Helical" evidence="1">
    <location>
        <begin position="20"/>
        <end position="41"/>
    </location>
</feature>
<dbReference type="STRING" id="1124188.SAMN05444377_11376"/>
<dbReference type="RefSeq" id="WP_073364247.1">
    <property type="nucleotide sequence ID" value="NZ_FQVQ01000013.1"/>
</dbReference>
<keyword evidence="4" id="KW-1185">Reference proteome</keyword>
<proteinExistence type="predicted"/>
<dbReference type="InterPro" id="IPR010994">
    <property type="entry name" value="RuvA_2-like"/>
</dbReference>
<dbReference type="GO" id="GO:0015627">
    <property type="term" value="C:type II protein secretion system complex"/>
    <property type="evidence" value="ECO:0007669"/>
    <property type="project" value="TreeGrafter"/>
</dbReference>
<keyword evidence="1" id="KW-0472">Membrane</keyword>
<dbReference type="GO" id="GO:0003677">
    <property type="term" value="F:DNA binding"/>
    <property type="evidence" value="ECO:0007669"/>
    <property type="project" value="InterPro"/>
</dbReference>
<dbReference type="GO" id="GO:0015628">
    <property type="term" value="P:protein secretion by the type II secretion system"/>
    <property type="evidence" value="ECO:0007669"/>
    <property type="project" value="TreeGrafter"/>
</dbReference>
<dbReference type="Pfam" id="PF12836">
    <property type="entry name" value="HHH_3"/>
    <property type="match status" value="2"/>
</dbReference>
<dbReference type="PANTHER" id="PTHR21180:SF32">
    <property type="entry name" value="ENDONUCLEASE_EXONUCLEASE_PHOSPHATASE FAMILY DOMAIN-CONTAINING PROTEIN 1"/>
    <property type="match status" value="1"/>
</dbReference>
<evidence type="ECO:0000313" key="4">
    <source>
        <dbReference type="Proteomes" id="UP000184147"/>
    </source>
</evidence>
<reference evidence="3 4" key="1">
    <citation type="submission" date="2016-11" db="EMBL/GenBank/DDBJ databases">
        <authorList>
            <person name="Jaros S."/>
            <person name="Januszkiewicz K."/>
            <person name="Wedrychowicz H."/>
        </authorList>
    </citation>
    <scope>NUCLEOTIDE SEQUENCE [LARGE SCALE GENOMIC DNA]</scope>
    <source>
        <strain evidence="3 4">DSM 25660</strain>
    </source>
</reference>
<keyword evidence="1" id="KW-0812">Transmembrane</keyword>
<dbReference type="SUPFAM" id="SSF47781">
    <property type="entry name" value="RuvA domain 2-like"/>
    <property type="match status" value="2"/>
</dbReference>
<dbReference type="SMART" id="SM00278">
    <property type="entry name" value="HhH1"/>
    <property type="match status" value="3"/>
</dbReference>
<name>A0A1M5D0I9_9FLAO</name>
<sequence>MKLVYIRPFIHFTKSQRLGLFSLISFILVLQAILWYQPLWYTPEPLPKEAQIWLQDTSSESLVPPYKSYPIKPFNPNFITEYKAFRWGMSAASYQRLQAFRTQGKFVNTVREFQEITKVPDSVLEKMAPYFKFPAWVSTYKKGNSKPFPFAQEPPKKIVKKDINSATADDLILVRGIGPVLSERILKYRAALGAFVAMSQLQEVYGLKEEVFDTLLEHFAVVQPPVLEKIKINEATIKELGVFPYFRYPVSRHIVAYRSMNGPIRFEDLTNVKGISVEKIKIIALYLEF</sequence>
<dbReference type="OrthoDB" id="981124at2"/>
<evidence type="ECO:0000256" key="1">
    <source>
        <dbReference type="SAM" id="Phobius"/>
    </source>
</evidence>